<dbReference type="GO" id="GO:0020037">
    <property type="term" value="F:heme binding"/>
    <property type="evidence" value="ECO:0007669"/>
    <property type="project" value="InterPro"/>
</dbReference>
<evidence type="ECO:0000256" key="15">
    <source>
        <dbReference type="ARBA" id="ARBA00023002"/>
    </source>
</evidence>
<dbReference type="SUPFAM" id="SSF46626">
    <property type="entry name" value="Cytochrome c"/>
    <property type="match status" value="2"/>
</dbReference>
<keyword evidence="7 19" id="KW-0349">Heme</keyword>
<evidence type="ECO:0000256" key="12">
    <source>
        <dbReference type="ARBA" id="ARBA00022781"/>
    </source>
</evidence>
<evidence type="ECO:0000256" key="7">
    <source>
        <dbReference type="ARBA" id="ARBA00022617"/>
    </source>
</evidence>
<keyword evidence="8 19" id="KW-0679">Respiratory chain</keyword>
<evidence type="ECO:0000256" key="9">
    <source>
        <dbReference type="ARBA" id="ARBA00022692"/>
    </source>
</evidence>
<evidence type="ECO:0000256" key="5">
    <source>
        <dbReference type="ARBA" id="ARBA00022475"/>
    </source>
</evidence>
<dbReference type="InterPro" id="IPR009056">
    <property type="entry name" value="Cyt_c-like_dom"/>
</dbReference>
<evidence type="ECO:0000256" key="19">
    <source>
        <dbReference type="PIRNR" id="PIRNR000006"/>
    </source>
</evidence>
<evidence type="ECO:0000256" key="17">
    <source>
        <dbReference type="ARBA" id="ARBA00023065"/>
    </source>
</evidence>
<dbReference type="NCBIfam" id="TIGR00782">
    <property type="entry name" value="ccoP"/>
    <property type="match status" value="1"/>
</dbReference>
<feature type="binding site" description="covalent" evidence="21">
    <location>
        <position position="146"/>
    </location>
    <ligand>
        <name>heme c</name>
        <dbReference type="ChEBI" id="CHEBI:61717"/>
        <label>1</label>
    </ligand>
</feature>
<evidence type="ECO:0000256" key="4">
    <source>
        <dbReference type="ARBA" id="ARBA00022448"/>
    </source>
</evidence>
<comment type="pathway">
    <text evidence="2 19">Energy metabolism; oxidative phosphorylation.</text>
</comment>
<proteinExistence type="inferred from homology"/>
<feature type="domain" description="Cytochrome c" evidence="23">
    <location>
        <begin position="133"/>
        <end position="214"/>
    </location>
</feature>
<dbReference type="GO" id="GO:0016491">
    <property type="term" value="F:oxidoreductase activity"/>
    <property type="evidence" value="ECO:0007669"/>
    <property type="project" value="UniProtKB-KW"/>
</dbReference>
<comment type="cofactor">
    <cofactor evidence="19 21">
        <name>heme c</name>
        <dbReference type="ChEBI" id="CHEBI:61717"/>
    </cofactor>
    <text evidence="19 21">Binds 2 heme C groups per subunit.</text>
</comment>
<keyword evidence="6 19" id="KW-0997">Cell inner membrane</keyword>
<keyword evidence="17 19" id="KW-0406">Ion transport</keyword>
<evidence type="ECO:0000256" key="6">
    <source>
        <dbReference type="ARBA" id="ARBA00022519"/>
    </source>
</evidence>
<dbReference type="InterPro" id="IPR004678">
    <property type="entry name" value="Cyt_c_oxidase_cbb3_su3"/>
</dbReference>
<keyword evidence="10 19" id="KW-0479">Metal-binding</keyword>
<keyword evidence="15 19" id="KW-0560">Oxidoreductase</keyword>
<dbReference type="RefSeq" id="WP_220634635.1">
    <property type="nucleotide sequence ID" value="NZ_CAJQUM010000001.1"/>
</dbReference>
<evidence type="ECO:0000256" key="14">
    <source>
        <dbReference type="ARBA" id="ARBA00022989"/>
    </source>
</evidence>
<keyword evidence="25" id="KW-1185">Reference proteome</keyword>
<evidence type="ECO:0000256" key="22">
    <source>
        <dbReference type="SAM" id="Phobius"/>
    </source>
</evidence>
<reference evidence="24" key="1">
    <citation type="submission" date="2021-04" db="EMBL/GenBank/DDBJ databases">
        <authorList>
            <person name="Hornung B."/>
        </authorList>
    </citation>
    <scope>NUCLEOTIDE SEQUENCE</scope>
    <source>
        <strain evidence="24">G5G6</strain>
    </source>
</reference>
<feature type="binding site" description="axial binding residue" evidence="20">
    <location>
        <position position="278"/>
    </location>
    <ligand>
        <name>heme c</name>
        <dbReference type="ChEBI" id="CHEBI:61717"/>
        <label>1</label>
    </ligand>
    <ligandPart>
        <name>Fe</name>
        <dbReference type="ChEBI" id="CHEBI:18248"/>
    </ligandPart>
</feature>
<comment type="similarity">
    <text evidence="3 19">Belongs to the CcoP / FixP family.</text>
</comment>
<keyword evidence="4 19" id="KW-0813">Transport</keyword>
<evidence type="ECO:0000256" key="8">
    <source>
        <dbReference type="ARBA" id="ARBA00022660"/>
    </source>
</evidence>
<evidence type="ECO:0000256" key="3">
    <source>
        <dbReference type="ARBA" id="ARBA00006113"/>
    </source>
</evidence>
<dbReference type="GO" id="GO:0046872">
    <property type="term" value="F:metal ion binding"/>
    <property type="evidence" value="ECO:0007669"/>
    <property type="project" value="UniProtKB-KW"/>
</dbReference>
<evidence type="ECO:0000256" key="18">
    <source>
        <dbReference type="ARBA" id="ARBA00023136"/>
    </source>
</evidence>
<protein>
    <recommendedName>
        <fullName evidence="19">Cbb3-type cytochrome c oxidase subunit</fullName>
    </recommendedName>
</protein>
<dbReference type="InterPro" id="IPR032858">
    <property type="entry name" value="CcoP_N"/>
</dbReference>
<keyword evidence="13 19" id="KW-0249">Electron transport</keyword>
<evidence type="ECO:0000313" key="24">
    <source>
        <dbReference type="EMBL" id="CAG4882574.1"/>
    </source>
</evidence>
<gene>
    <name evidence="24" type="primary">ccoP</name>
    <name evidence="24" type="ORF">GTOL_10456</name>
</gene>
<feature type="transmembrane region" description="Helical" evidence="22">
    <location>
        <begin position="65"/>
        <end position="84"/>
    </location>
</feature>
<evidence type="ECO:0000256" key="13">
    <source>
        <dbReference type="ARBA" id="ARBA00022982"/>
    </source>
</evidence>
<keyword evidence="16 19" id="KW-0408">Iron</keyword>
<dbReference type="Gene3D" id="6.10.280.130">
    <property type="match status" value="1"/>
</dbReference>
<dbReference type="InterPro" id="IPR038414">
    <property type="entry name" value="CcoP_N_sf"/>
</dbReference>
<evidence type="ECO:0000256" key="11">
    <source>
        <dbReference type="ARBA" id="ARBA00022737"/>
    </source>
</evidence>
<comment type="subunit">
    <text evidence="19">Component of the cbb3-type cytochrome c oxidase.</text>
</comment>
<dbReference type="PIRSF" id="PIRSF000006">
    <property type="entry name" value="Cbb3-Cox_fixP"/>
    <property type="match status" value="1"/>
</dbReference>
<feature type="transmembrane region" description="Helical" evidence="22">
    <location>
        <begin position="12"/>
        <end position="35"/>
    </location>
</feature>
<dbReference type="GO" id="GO:0009055">
    <property type="term" value="F:electron transfer activity"/>
    <property type="evidence" value="ECO:0007669"/>
    <property type="project" value="InterPro"/>
</dbReference>
<keyword evidence="12 19" id="KW-0375">Hydrogen ion transport</keyword>
<organism evidence="24 25">
    <name type="scientific">Georgfuchsia toluolica</name>
    <dbReference type="NCBI Taxonomy" id="424218"/>
    <lineage>
        <taxon>Bacteria</taxon>
        <taxon>Pseudomonadati</taxon>
        <taxon>Pseudomonadota</taxon>
        <taxon>Betaproteobacteria</taxon>
        <taxon>Nitrosomonadales</taxon>
        <taxon>Sterolibacteriaceae</taxon>
        <taxon>Georgfuchsia</taxon>
    </lineage>
</organism>
<feature type="binding site" description="axial binding residue" evidence="20">
    <location>
        <position position="238"/>
    </location>
    <ligand>
        <name>heme c</name>
        <dbReference type="ChEBI" id="CHEBI:61717"/>
        <label>2</label>
    </ligand>
    <ligandPart>
        <name>Fe</name>
        <dbReference type="ChEBI" id="CHEBI:18248"/>
    </ligandPart>
</feature>
<dbReference type="InterPro" id="IPR036909">
    <property type="entry name" value="Cyt_c-like_dom_sf"/>
</dbReference>
<dbReference type="Gene3D" id="1.10.760.10">
    <property type="entry name" value="Cytochrome c-like domain"/>
    <property type="match status" value="2"/>
</dbReference>
<dbReference type="AlphaFoldDB" id="A0A916MZ54"/>
<evidence type="ECO:0000256" key="16">
    <source>
        <dbReference type="ARBA" id="ARBA00023004"/>
    </source>
</evidence>
<keyword evidence="18 19" id="KW-0472">Membrane</keyword>
<comment type="function">
    <text evidence="19">C-type cytochrome. Part of the cbb3-type cytochrome c oxidase complex.</text>
</comment>
<evidence type="ECO:0000256" key="21">
    <source>
        <dbReference type="PIRSR" id="PIRSR000006-2"/>
    </source>
</evidence>
<dbReference type="Pfam" id="PF13442">
    <property type="entry name" value="Cytochrome_CBB3"/>
    <property type="match status" value="2"/>
</dbReference>
<evidence type="ECO:0000256" key="10">
    <source>
        <dbReference type="ARBA" id="ARBA00022723"/>
    </source>
</evidence>
<sequence length="322" mass="35007">MDFNNTSDFFGSAWSIYITVISLVGIVACAVFLWVQGSARVSAGKTTGHQWDEDLTEYNNPLPNWWRWMFYLTVAFALVYLWLYPGLGTRQGTWGWTMRGQYDQEKAVADAQFNKVYGDLLKQDIVTVSQNEAAREAGQHLFFTYCIQCHGSDAKGGKGFPNLTDNDWLWGGTPGKIKETITLGRTAAMPPKGLKPDMNGEQIEDVANYVRSLSGLAADSIRAQRGGEIFAVGCQPCHGVGGKGNVGLAPNLSDKIWLYGSSKATIIETITKGRQNRMPAFGEFLGDAKVHLLTAYVYGLGGGEKPQAVEPAVTGASATAAK</sequence>
<evidence type="ECO:0000259" key="23">
    <source>
        <dbReference type="PROSITE" id="PS51007"/>
    </source>
</evidence>
<accession>A0A916MZ54</accession>
<feature type="binding site" description="axial binding residue" evidence="20">
    <location>
        <position position="150"/>
    </location>
    <ligand>
        <name>heme c</name>
        <dbReference type="ChEBI" id="CHEBI:61717"/>
        <label>1</label>
    </ligand>
    <ligandPart>
        <name>Fe</name>
        <dbReference type="ChEBI" id="CHEBI:18248"/>
    </ligandPart>
</feature>
<dbReference type="EMBL" id="CAJQUM010000001">
    <property type="protein sequence ID" value="CAG4882574.1"/>
    <property type="molecule type" value="Genomic_DNA"/>
</dbReference>
<keyword evidence="5 19" id="KW-1003">Cell membrane</keyword>
<feature type="binding site" description="covalent" evidence="21">
    <location>
        <position position="234"/>
    </location>
    <ligand>
        <name>heme c</name>
        <dbReference type="ChEBI" id="CHEBI:61717"/>
        <label>2</label>
    </ligand>
</feature>
<dbReference type="GO" id="GO:1902600">
    <property type="term" value="P:proton transmembrane transport"/>
    <property type="evidence" value="ECO:0007669"/>
    <property type="project" value="UniProtKB-KW"/>
</dbReference>
<dbReference type="PROSITE" id="PS51007">
    <property type="entry name" value="CYTC"/>
    <property type="match status" value="2"/>
</dbReference>
<feature type="domain" description="Cytochrome c" evidence="23">
    <location>
        <begin position="221"/>
        <end position="301"/>
    </location>
</feature>
<dbReference type="GO" id="GO:0005886">
    <property type="term" value="C:plasma membrane"/>
    <property type="evidence" value="ECO:0007669"/>
    <property type="project" value="UniProtKB-SubCell"/>
</dbReference>
<evidence type="ECO:0000256" key="2">
    <source>
        <dbReference type="ARBA" id="ARBA00004673"/>
    </source>
</evidence>
<keyword evidence="11" id="KW-0677">Repeat</keyword>
<evidence type="ECO:0000256" key="20">
    <source>
        <dbReference type="PIRSR" id="PIRSR000006-1"/>
    </source>
</evidence>
<evidence type="ECO:0000256" key="1">
    <source>
        <dbReference type="ARBA" id="ARBA00004533"/>
    </source>
</evidence>
<evidence type="ECO:0000313" key="25">
    <source>
        <dbReference type="Proteomes" id="UP000742786"/>
    </source>
</evidence>
<keyword evidence="14 22" id="KW-1133">Transmembrane helix</keyword>
<feature type="binding site" description="covalent" evidence="21">
    <location>
        <position position="237"/>
    </location>
    <ligand>
        <name>heme c</name>
        <dbReference type="ChEBI" id="CHEBI:61717"/>
        <label>2</label>
    </ligand>
</feature>
<feature type="binding site" description="axial binding residue" evidence="20">
    <location>
        <position position="189"/>
    </location>
    <ligand>
        <name>heme c</name>
        <dbReference type="ChEBI" id="CHEBI:61717"/>
        <label>2</label>
    </ligand>
    <ligandPart>
        <name>Fe</name>
        <dbReference type="ChEBI" id="CHEBI:18248"/>
    </ligandPart>
</feature>
<dbReference type="PANTHER" id="PTHR33751:SF1">
    <property type="entry name" value="CBB3-TYPE CYTOCHROME C OXIDASE SUBUNIT FIXP"/>
    <property type="match status" value="1"/>
</dbReference>
<dbReference type="Pfam" id="PF14715">
    <property type="entry name" value="FixP_N"/>
    <property type="match status" value="1"/>
</dbReference>
<comment type="subcellular location">
    <subcellularLocation>
        <location evidence="1 19">Cell inner membrane</location>
    </subcellularLocation>
</comment>
<keyword evidence="9 22" id="KW-0812">Transmembrane</keyword>
<dbReference type="InterPro" id="IPR050597">
    <property type="entry name" value="Cytochrome_c_Oxidase_Subunit"/>
</dbReference>
<dbReference type="PANTHER" id="PTHR33751">
    <property type="entry name" value="CBB3-TYPE CYTOCHROME C OXIDASE SUBUNIT FIXP"/>
    <property type="match status" value="1"/>
</dbReference>
<feature type="binding site" description="covalent" evidence="21">
    <location>
        <position position="149"/>
    </location>
    <ligand>
        <name>heme c</name>
        <dbReference type="ChEBI" id="CHEBI:61717"/>
        <label>1</label>
    </ligand>
</feature>
<comment type="caution">
    <text evidence="24">The sequence shown here is derived from an EMBL/GenBank/DDBJ whole genome shotgun (WGS) entry which is preliminary data.</text>
</comment>
<dbReference type="Proteomes" id="UP000742786">
    <property type="component" value="Unassembled WGS sequence"/>
</dbReference>
<name>A0A916MZ54_9PROT</name>